<evidence type="ECO:0000256" key="3">
    <source>
        <dbReference type="ARBA" id="ARBA00022598"/>
    </source>
</evidence>
<dbReference type="Gene3D" id="1.10.240.10">
    <property type="entry name" value="Tyrosyl-Transfer RNA Synthetase"/>
    <property type="match status" value="1"/>
</dbReference>
<dbReference type="Proteomes" id="UP001174694">
    <property type="component" value="Unassembled WGS sequence"/>
</dbReference>
<dbReference type="GO" id="GO:0005759">
    <property type="term" value="C:mitochondrial matrix"/>
    <property type="evidence" value="ECO:0007669"/>
    <property type="project" value="UniProtKB-SubCell"/>
</dbReference>
<sequence length="635" mass="72057">MAGALPFPGLLHPRSRICHACLRSQGVSVFNLQRRWIGLKVLEKRDIAQKKWDKRAAQIEKGELQNLFDAFEERGYIKDLAGQREYVKELMRRKRIGAYVGIDPTADSLHVGHLLPLMPLFWMYLNGYRTVTLVGGSTAKIGDPTDRLKTRDELAGATLTKNMAKIHFQLKKLWLNVEERGRKYGYEKEWAWKRAVVNNNAWWNKLPMLDVLKRLGSSIRIGPMLSRDTVKRKLTEGDGVSFAEFSYPLMQGWDWWHMFRANGVQMQIGGSDQYGNIVTGIDTVKICRGNEPNPSEKLPEGEWDDPVGFTVPLLTDSSGAKFGKSAGNAIWLDQFLTNSFDLYGYFVRRPDADVERLLKLFTFMPLSEIAKVMEKQNVDPSKRVAHHRLAHEVVALVHGRQAAEEAEAQHRAMYRKLEYEVPATEESESDEHAQYRAVEGKPTTPNNAPRIDMQLPESLIMGKSIARILYAAGLSQSIGEGHRLAAHGGAYVGAAPGQVAHENKGMIPEQLQFTPVRLWFPEDTKRFLVDGKVLILRKGKHNLRVIEMVSDDEWKASGKEYPGEPFTGEFRKLRAKLKALEEGTYQPEEEAENEAELAKPTLEFPDTPRVTDIKKKIEQLEEKLDQLDPQKKSSS</sequence>
<reference evidence="14" key="1">
    <citation type="submission" date="2022-07" db="EMBL/GenBank/DDBJ databases">
        <title>Fungi with potential for degradation of polypropylene.</title>
        <authorList>
            <person name="Gostincar C."/>
        </authorList>
    </citation>
    <scope>NUCLEOTIDE SEQUENCE</scope>
    <source>
        <strain evidence="14">EXF-13308</strain>
    </source>
</reference>
<protein>
    <recommendedName>
        <fullName evidence="11">Tyrosine--tRNA ligase</fullName>
        <ecNumber evidence="11">6.1.1.1</ecNumber>
    </recommendedName>
    <alternativeName>
        <fullName evidence="11">Tyrosyl-tRNA synthetase</fullName>
    </alternativeName>
</protein>
<evidence type="ECO:0000256" key="9">
    <source>
        <dbReference type="ARBA" id="ARBA00023146"/>
    </source>
</evidence>
<comment type="caution">
    <text evidence="14">The sequence shown here is derived from an EMBL/GenBank/DDBJ whole genome shotgun (WGS) entry which is preliminary data.</text>
</comment>
<keyword evidence="3 11" id="KW-0436">Ligase</keyword>
<feature type="region of interest" description="Disordered" evidence="12">
    <location>
        <begin position="422"/>
        <end position="451"/>
    </location>
</feature>
<dbReference type="InterPro" id="IPR014729">
    <property type="entry name" value="Rossmann-like_a/b/a_fold"/>
</dbReference>
<dbReference type="InterPro" id="IPR036986">
    <property type="entry name" value="S4_RNA-bd_sf"/>
</dbReference>
<evidence type="ECO:0000313" key="15">
    <source>
        <dbReference type="Proteomes" id="UP001174694"/>
    </source>
</evidence>
<keyword evidence="6 11" id="KW-0067">ATP-binding</keyword>
<dbReference type="GO" id="GO:0003723">
    <property type="term" value="F:RNA binding"/>
    <property type="evidence" value="ECO:0007669"/>
    <property type="project" value="InterPro"/>
</dbReference>
<accession>A0AA38RW96</accession>
<evidence type="ECO:0000256" key="11">
    <source>
        <dbReference type="RuleBase" id="RU361234"/>
    </source>
</evidence>
<dbReference type="InterPro" id="IPR001412">
    <property type="entry name" value="aa-tRNA-synth_I_CS"/>
</dbReference>
<keyword evidence="7 11" id="KW-0648">Protein biosynthesis</keyword>
<evidence type="ECO:0000256" key="8">
    <source>
        <dbReference type="ARBA" id="ARBA00022946"/>
    </source>
</evidence>
<evidence type="ECO:0000256" key="12">
    <source>
        <dbReference type="SAM" id="MobiDB-lite"/>
    </source>
</evidence>
<dbReference type="GO" id="GO:0006437">
    <property type="term" value="P:tyrosyl-tRNA aminoacylation"/>
    <property type="evidence" value="ECO:0007669"/>
    <property type="project" value="InterPro"/>
</dbReference>
<dbReference type="FunFam" id="1.10.240.10:FF:000001">
    <property type="entry name" value="Tyrosine--tRNA ligase"/>
    <property type="match status" value="1"/>
</dbReference>
<organism evidence="14 15">
    <name type="scientific">Pleurostoma richardsiae</name>
    <dbReference type="NCBI Taxonomy" id="41990"/>
    <lineage>
        <taxon>Eukaryota</taxon>
        <taxon>Fungi</taxon>
        <taxon>Dikarya</taxon>
        <taxon>Ascomycota</taxon>
        <taxon>Pezizomycotina</taxon>
        <taxon>Sordariomycetes</taxon>
        <taxon>Sordariomycetidae</taxon>
        <taxon>Calosphaeriales</taxon>
        <taxon>Pleurostomataceae</taxon>
        <taxon>Pleurostoma</taxon>
    </lineage>
</organism>
<name>A0AA38RW96_9PEZI</name>
<dbReference type="GO" id="GO:0006397">
    <property type="term" value="P:mRNA processing"/>
    <property type="evidence" value="ECO:0007669"/>
    <property type="project" value="UniProtKB-KW"/>
</dbReference>
<dbReference type="GO" id="GO:0005524">
    <property type="term" value="F:ATP binding"/>
    <property type="evidence" value="ECO:0007669"/>
    <property type="project" value="UniProtKB-KW"/>
</dbReference>
<proteinExistence type="inferred from homology"/>
<evidence type="ECO:0000256" key="4">
    <source>
        <dbReference type="ARBA" id="ARBA00022664"/>
    </source>
</evidence>
<dbReference type="PANTHER" id="PTHR11766">
    <property type="entry name" value="TYROSYL-TRNA SYNTHETASE"/>
    <property type="match status" value="1"/>
</dbReference>
<dbReference type="EC" id="6.1.1.1" evidence="11"/>
<dbReference type="Gene3D" id="3.40.50.620">
    <property type="entry name" value="HUPs"/>
    <property type="match status" value="1"/>
</dbReference>
<dbReference type="InterPro" id="IPR024088">
    <property type="entry name" value="Tyr-tRNA-ligase_bac-type"/>
</dbReference>
<dbReference type="GO" id="GO:0004831">
    <property type="term" value="F:tyrosine-tRNA ligase activity"/>
    <property type="evidence" value="ECO:0007669"/>
    <property type="project" value="UniProtKB-EC"/>
</dbReference>
<evidence type="ECO:0000256" key="1">
    <source>
        <dbReference type="ARBA" id="ARBA00004305"/>
    </source>
</evidence>
<dbReference type="NCBIfam" id="TIGR00234">
    <property type="entry name" value="tyrS"/>
    <property type="match status" value="1"/>
</dbReference>
<dbReference type="CDD" id="cd00805">
    <property type="entry name" value="TyrRS_core"/>
    <property type="match status" value="1"/>
</dbReference>
<dbReference type="GO" id="GO:0005829">
    <property type="term" value="C:cytosol"/>
    <property type="evidence" value="ECO:0007669"/>
    <property type="project" value="TreeGrafter"/>
</dbReference>
<evidence type="ECO:0000256" key="2">
    <source>
        <dbReference type="ARBA" id="ARBA00005594"/>
    </source>
</evidence>
<keyword evidence="4" id="KW-0507">mRNA processing</keyword>
<feature type="region of interest" description="Disordered" evidence="12">
    <location>
        <begin position="582"/>
        <end position="610"/>
    </location>
</feature>
<comment type="subcellular location">
    <subcellularLocation>
        <location evidence="1">Mitochondrion matrix</location>
    </subcellularLocation>
</comment>
<dbReference type="InterPro" id="IPR002305">
    <property type="entry name" value="aa-tRNA-synth_Ic"/>
</dbReference>
<gene>
    <name evidence="14" type="ORF">NKR23_g2698</name>
</gene>
<evidence type="ECO:0000259" key="13">
    <source>
        <dbReference type="Pfam" id="PF16714"/>
    </source>
</evidence>
<dbReference type="PANTHER" id="PTHR11766:SF0">
    <property type="entry name" value="TYROSINE--TRNA LIGASE, MITOCHONDRIAL"/>
    <property type="match status" value="1"/>
</dbReference>
<dbReference type="EMBL" id="JANBVO010000005">
    <property type="protein sequence ID" value="KAJ9151785.1"/>
    <property type="molecule type" value="Genomic_DNA"/>
</dbReference>
<dbReference type="Pfam" id="PF00579">
    <property type="entry name" value="tRNA-synt_1b"/>
    <property type="match status" value="1"/>
</dbReference>
<comment type="catalytic activity">
    <reaction evidence="10 11">
        <text>tRNA(Tyr) + L-tyrosine + ATP = L-tyrosyl-tRNA(Tyr) + AMP + diphosphate + H(+)</text>
        <dbReference type="Rhea" id="RHEA:10220"/>
        <dbReference type="Rhea" id="RHEA-COMP:9706"/>
        <dbReference type="Rhea" id="RHEA-COMP:9707"/>
        <dbReference type="ChEBI" id="CHEBI:15378"/>
        <dbReference type="ChEBI" id="CHEBI:30616"/>
        <dbReference type="ChEBI" id="CHEBI:33019"/>
        <dbReference type="ChEBI" id="CHEBI:58315"/>
        <dbReference type="ChEBI" id="CHEBI:78442"/>
        <dbReference type="ChEBI" id="CHEBI:78536"/>
        <dbReference type="ChEBI" id="CHEBI:456215"/>
        <dbReference type="EC" id="6.1.1.1"/>
    </reaction>
</comment>
<evidence type="ECO:0000256" key="6">
    <source>
        <dbReference type="ARBA" id="ARBA00022840"/>
    </source>
</evidence>
<feature type="domain" description="Tyrosyl-tRNA synthetase C-terminal" evidence="13">
    <location>
        <begin position="444"/>
        <end position="565"/>
    </location>
</feature>
<dbReference type="AlphaFoldDB" id="A0AA38RW96"/>
<comment type="similarity">
    <text evidence="2 11">Belongs to the class-I aminoacyl-tRNA synthetase family.</text>
</comment>
<keyword evidence="5 11" id="KW-0547">Nucleotide-binding</keyword>
<dbReference type="InterPro" id="IPR032005">
    <property type="entry name" value="TyrRSs_C"/>
</dbReference>
<evidence type="ECO:0000256" key="5">
    <source>
        <dbReference type="ARBA" id="ARBA00022741"/>
    </source>
</evidence>
<dbReference type="SUPFAM" id="SSF52374">
    <property type="entry name" value="Nucleotidylyl transferase"/>
    <property type="match status" value="1"/>
</dbReference>
<dbReference type="Pfam" id="PF16714">
    <property type="entry name" value="TyrRSs_C"/>
    <property type="match status" value="1"/>
</dbReference>
<evidence type="ECO:0000256" key="7">
    <source>
        <dbReference type="ARBA" id="ARBA00022917"/>
    </source>
</evidence>
<keyword evidence="8" id="KW-0809">Transit peptide</keyword>
<dbReference type="PROSITE" id="PS00178">
    <property type="entry name" value="AA_TRNA_LIGASE_I"/>
    <property type="match status" value="1"/>
</dbReference>
<keyword evidence="9 11" id="KW-0030">Aminoacyl-tRNA synthetase</keyword>
<evidence type="ECO:0000256" key="10">
    <source>
        <dbReference type="ARBA" id="ARBA00048248"/>
    </source>
</evidence>
<dbReference type="InterPro" id="IPR002307">
    <property type="entry name" value="Tyr-tRNA-ligase"/>
</dbReference>
<keyword evidence="15" id="KW-1185">Reference proteome</keyword>
<dbReference type="Gene3D" id="3.10.290.10">
    <property type="entry name" value="RNA-binding S4 domain"/>
    <property type="match status" value="1"/>
</dbReference>
<dbReference type="PRINTS" id="PR01040">
    <property type="entry name" value="TRNASYNTHTYR"/>
</dbReference>
<dbReference type="FunFam" id="3.40.50.620:FF:000227">
    <property type="entry name" value="Tyrosine--tRNA ligase"/>
    <property type="match status" value="1"/>
</dbReference>
<evidence type="ECO:0000313" key="14">
    <source>
        <dbReference type="EMBL" id="KAJ9151785.1"/>
    </source>
</evidence>